<dbReference type="EMBL" id="UINC01014370">
    <property type="protein sequence ID" value="SVA61331.1"/>
    <property type="molecule type" value="Genomic_DNA"/>
</dbReference>
<gene>
    <name evidence="2" type="ORF">METZ01_LOCUS114185</name>
</gene>
<name>A0A381XA16_9ZZZZ</name>
<sequence length="57" mass="5791">MRATGPAPVDGACGRLRPEAATEIGRGGRTATDREDEGGGVSVGEPRAEKVAVVEEV</sequence>
<evidence type="ECO:0000313" key="2">
    <source>
        <dbReference type="EMBL" id="SVA61331.1"/>
    </source>
</evidence>
<proteinExistence type="predicted"/>
<reference evidence="2" key="1">
    <citation type="submission" date="2018-05" db="EMBL/GenBank/DDBJ databases">
        <authorList>
            <person name="Lanie J.A."/>
            <person name="Ng W.-L."/>
            <person name="Kazmierczak K.M."/>
            <person name="Andrzejewski T.M."/>
            <person name="Davidsen T.M."/>
            <person name="Wayne K.J."/>
            <person name="Tettelin H."/>
            <person name="Glass J.I."/>
            <person name="Rusch D."/>
            <person name="Podicherti R."/>
            <person name="Tsui H.-C.T."/>
            <person name="Winkler M.E."/>
        </authorList>
    </citation>
    <scope>NUCLEOTIDE SEQUENCE</scope>
</reference>
<protein>
    <submittedName>
        <fullName evidence="2">Uncharacterized protein</fullName>
    </submittedName>
</protein>
<feature type="region of interest" description="Disordered" evidence="1">
    <location>
        <begin position="1"/>
        <end position="57"/>
    </location>
</feature>
<feature type="compositionally biased region" description="Basic and acidic residues" evidence="1">
    <location>
        <begin position="46"/>
        <end position="57"/>
    </location>
</feature>
<evidence type="ECO:0000256" key="1">
    <source>
        <dbReference type="SAM" id="MobiDB-lite"/>
    </source>
</evidence>
<organism evidence="2">
    <name type="scientific">marine metagenome</name>
    <dbReference type="NCBI Taxonomy" id="408172"/>
    <lineage>
        <taxon>unclassified sequences</taxon>
        <taxon>metagenomes</taxon>
        <taxon>ecological metagenomes</taxon>
    </lineage>
</organism>
<dbReference type="AlphaFoldDB" id="A0A381XA16"/>
<feature type="non-terminal residue" evidence="2">
    <location>
        <position position="57"/>
    </location>
</feature>
<accession>A0A381XA16</accession>